<dbReference type="PATRIC" id="fig|1469144.10.peg.4279"/>
<gene>
    <name evidence="1" type="ORF">LI90_3994</name>
</gene>
<comment type="caution">
    <text evidence="1">The sequence shown here is derived from an EMBL/GenBank/DDBJ whole genome shotgun (WGS) entry which is preliminary data.</text>
</comment>
<evidence type="ECO:0000313" key="1">
    <source>
        <dbReference type="EMBL" id="KWX02945.1"/>
    </source>
</evidence>
<dbReference type="RefSeq" id="WP_269148668.1">
    <property type="nucleotide sequence ID" value="NZ_JYIJ01000019.1"/>
</dbReference>
<protein>
    <submittedName>
        <fullName evidence="1">Uncharacterized protein</fullName>
    </submittedName>
</protein>
<name>A0A132MYF7_9ACTN</name>
<dbReference type="STRING" id="1469144.LI90_3994"/>
<reference evidence="2" key="1">
    <citation type="submission" date="2015-04" db="EMBL/GenBank/DDBJ databases">
        <title>Physiological reanalysis, assessment of diazotrophy, and genome sequences of multiple isolates of Streptomyces thermoautotrophicus.</title>
        <authorList>
            <person name="MacKellar D.C."/>
            <person name="Lieber L."/>
            <person name="Norman J."/>
            <person name="Bolger A."/>
            <person name="Tobin C."/>
            <person name="Murray J.W."/>
            <person name="Chang R."/>
            <person name="Ford T."/>
            <person name="Nguyen P.Q."/>
            <person name="Woodward J."/>
            <person name="Permingeat H."/>
            <person name="Joshi N.S."/>
            <person name="Silver P.A."/>
            <person name="Usadel B."/>
            <person name="Rutherford A.W."/>
            <person name="Friesen M."/>
            <person name="Prell J."/>
        </authorList>
    </citation>
    <scope>NUCLEOTIDE SEQUENCE [LARGE SCALE GENOMIC DNA]</scope>
    <source>
        <strain evidence="2">H1</strain>
    </source>
</reference>
<proteinExistence type="predicted"/>
<dbReference type="EMBL" id="LAXD01000001">
    <property type="protein sequence ID" value="KWX02945.1"/>
    <property type="molecule type" value="Genomic_DNA"/>
</dbReference>
<dbReference type="AlphaFoldDB" id="A0A132MYF7"/>
<dbReference type="Proteomes" id="UP000070188">
    <property type="component" value="Unassembled WGS sequence"/>
</dbReference>
<keyword evidence="2" id="KW-1185">Reference proteome</keyword>
<sequence length="42" mass="4902">MNRTHDARALVRLDPGEMRELVVEAWRRTAPRQLVAAYDAEH</sequence>
<organism evidence="1 2">
    <name type="scientific">Carbonactinospora thermoautotrophica</name>
    <dbReference type="NCBI Taxonomy" id="1469144"/>
    <lineage>
        <taxon>Bacteria</taxon>
        <taxon>Bacillati</taxon>
        <taxon>Actinomycetota</taxon>
        <taxon>Actinomycetes</taxon>
        <taxon>Kitasatosporales</taxon>
        <taxon>Carbonactinosporaceae</taxon>
        <taxon>Carbonactinospora</taxon>
    </lineage>
</organism>
<evidence type="ECO:0000313" key="2">
    <source>
        <dbReference type="Proteomes" id="UP000070188"/>
    </source>
</evidence>
<accession>A0A132MYF7</accession>